<dbReference type="EMBL" id="JABXYK010000004">
    <property type="protein sequence ID" value="NVP55076.1"/>
    <property type="molecule type" value="Genomic_DNA"/>
</dbReference>
<evidence type="ECO:0000313" key="1">
    <source>
        <dbReference type="EMBL" id="NVP55076.1"/>
    </source>
</evidence>
<reference evidence="1 2" key="1">
    <citation type="submission" date="2020-06" db="EMBL/GenBank/DDBJ databases">
        <title>Rhizobium sp.nov. isolated from the tomato plant.</title>
        <authorList>
            <person name="Thin K.K."/>
            <person name="Zhang X."/>
            <person name="He S."/>
        </authorList>
    </citation>
    <scope>NUCLEOTIDE SEQUENCE [LARGE SCALE GENOMIC DNA]</scope>
    <source>
        <strain evidence="1 2">DBTS2</strain>
    </source>
</reference>
<organism evidence="1 2">
    <name type="scientific">Mycoplana rhizolycopersici</name>
    <dbReference type="NCBI Taxonomy" id="2746702"/>
    <lineage>
        <taxon>Bacteria</taxon>
        <taxon>Pseudomonadati</taxon>
        <taxon>Pseudomonadota</taxon>
        <taxon>Alphaproteobacteria</taxon>
        <taxon>Hyphomicrobiales</taxon>
        <taxon>Rhizobiaceae</taxon>
        <taxon>Mycoplana</taxon>
    </lineage>
</organism>
<accession>A0ABX2QCK5</accession>
<comment type="caution">
    <text evidence="1">The sequence shown here is derived from an EMBL/GenBank/DDBJ whole genome shotgun (WGS) entry which is preliminary data.</text>
</comment>
<keyword evidence="2" id="KW-1185">Reference proteome</keyword>
<gene>
    <name evidence="1" type="ORF">HV823_07400</name>
</gene>
<protein>
    <submittedName>
        <fullName evidence="1">STAS domain-containing protein</fullName>
    </submittedName>
</protein>
<dbReference type="RefSeq" id="WP_176949088.1">
    <property type="nucleotide sequence ID" value="NZ_JABXYK010000004.1"/>
</dbReference>
<evidence type="ECO:0000313" key="2">
    <source>
        <dbReference type="Proteomes" id="UP000659172"/>
    </source>
</evidence>
<dbReference type="Proteomes" id="UP000659172">
    <property type="component" value="Unassembled WGS sequence"/>
</dbReference>
<proteinExistence type="predicted"/>
<name>A0ABX2QCK5_9HYPH</name>
<sequence length="110" mass="12202">MSDPQTIPAHGTVLPQSLSIRNAAAVRDLLHAAFESTDPVLLNVPDDADIDLSFLQLVEASRRHAELNGRSFGLQNPATGNLLSTLERAGFIADMTPRDREFWLHRKEQQ</sequence>